<dbReference type="NCBIfam" id="NF033578">
    <property type="entry name" value="transpos_IS5_1"/>
    <property type="match status" value="1"/>
</dbReference>
<evidence type="ECO:0000259" key="2">
    <source>
        <dbReference type="Pfam" id="PF05598"/>
    </source>
</evidence>
<feature type="compositionally biased region" description="Basic and acidic residues" evidence="1">
    <location>
        <begin position="64"/>
        <end position="84"/>
    </location>
</feature>
<gene>
    <name evidence="3" type="ORF">RYX45_19770</name>
</gene>
<feature type="non-terminal residue" evidence="3">
    <location>
        <position position="1"/>
    </location>
</feature>
<dbReference type="PANTHER" id="PTHR33803">
    <property type="entry name" value="IS1478 TRANSPOSASE"/>
    <property type="match status" value="1"/>
</dbReference>
<proteinExistence type="predicted"/>
<reference evidence="3" key="1">
    <citation type="submission" date="2023-10" db="EMBL/GenBank/DDBJ databases">
        <title>Screening of Alkalihalophilus pseudofirmusBZ-TG-HK211 and Its Alleviation of Salt Stress on Rapeseed Growth.</title>
        <authorList>
            <person name="Zhao B."/>
            <person name="Guo T."/>
        </authorList>
    </citation>
    <scope>NUCLEOTIDE SEQUENCE</scope>
    <source>
        <strain evidence="3">BZ-TG-HK211</strain>
    </source>
</reference>
<feature type="region of interest" description="Disordered" evidence="1">
    <location>
        <begin position="64"/>
        <end position="107"/>
    </location>
</feature>
<sequence>ERLGLSDRETVEQITENPYLQYFIGLPKFQEKAPFDHSLMTRFRKRLGANIINELNEWIVLEEQERQSEEASKENDNDDDHSSGDHQPSGPTLEENSTESASPKTKNKGKLILDATCAPADIAYPTDLGLLNEAREKLEHIIDVLHEPHKGKFRKPRTYRKRARKDYLSVAKQRKAGARKIRKAVGKQLGYVKRDLEIIGNLVTQSSLSLLSKDEYRQLLVIHELYRQQAEMYKKKTHRIDHRIVSISQPHVRPIVRGKAKANVEFGSKVAISVVGGYALIEQLDWEYYNEGTTLRESVENYYNRSGFYPEAILADKNY</sequence>
<dbReference type="InterPro" id="IPR008490">
    <property type="entry name" value="Transposase_InsH_N"/>
</dbReference>
<comment type="caution">
    <text evidence="3">The sequence shown here is derived from an EMBL/GenBank/DDBJ whole genome shotgun (WGS) entry which is preliminary data.</text>
</comment>
<dbReference type="InterPro" id="IPR047710">
    <property type="entry name" value="Transpos_IS5-like"/>
</dbReference>
<dbReference type="PANTHER" id="PTHR33803:SF3">
    <property type="entry name" value="BLL1974 PROTEIN"/>
    <property type="match status" value="1"/>
</dbReference>
<evidence type="ECO:0000313" key="3">
    <source>
        <dbReference type="EMBL" id="MDV2887424.1"/>
    </source>
</evidence>
<accession>A0AAJ2NS55</accession>
<dbReference type="Pfam" id="PF05598">
    <property type="entry name" value="DUF772"/>
    <property type="match status" value="1"/>
</dbReference>
<organism evidence="3 4">
    <name type="scientific">Alkalihalophilus pseudofirmus</name>
    <name type="common">Bacillus pseudofirmus</name>
    <dbReference type="NCBI Taxonomy" id="79885"/>
    <lineage>
        <taxon>Bacteria</taxon>
        <taxon>Bacillati</taxon>
        <taxon>Bacillota</taxon>
        <taxon>Bacilli</taxon>
        <taxon>Bacillales</taxon>
        <taxon>Bacillaceae</taxon>
        <taxon>Alkalihalophilus</taxon>
    </lineage>
</organism>
<dbReference type="RefSeq" id="WP_323467696.1">
    <property type="nucleotide sequence ID" value="NZ_JAWJAY010000018.1"/>
</dbReference>
<protein>
    <submittedName>
        <fullName evidence="3">IS5 family transposase</fullName>
    </submittedName>
</protein>
<evidence type="ECO:0000256" key="1">
    <source>
        <dbReference type="SAM" id="MobiDB-lite"/>
    </source>
</evidence>
<feature type="domain" description="Transposase InsH N-terminal" evidence="2">
    <location>
        <begin position="4"/>
        <end position="46"/>
    </location>
</feature>
<feature type="non-terminal residue" evidence="3">
    <location>
        <position position="319"/>
    </location>
</feature>
<evidence type="ECO:0000313" key="4">
    <source>
        <dbReference type="Proteomes" id="UP001285636"/>
    </source>
</evidence>
<dbReference type="EMBL" id="JAWJAY010000018">
    <property type="protein sequence ID" value="MDV2887424.1"/>
    <property type="molecule type" value="Genomic_DNA"/>
</dbReference>
<dbReference type="AlphaFoldDB" id="A0AAJ2NS55"/>
<feature type="compositionally biased region" description="Polar residues" evidence="1">
    <location>
        <begin position="94"/>
        <end position="104"/>
    </location>
</feature>
<dbReference type="Proteomes" id="UP001285636">
    <property type="component" value="Unassembled WGS sequence"/>
</dbReference>
<name>A0AAJ2NS55_ALKPS</name>